<keyword evidence="2" id="KW-1185">Reference proteome</keyword>
<dbReference type="Proteomes" id="UP000268669">
    <property type="component" value="Chromosome"/>
</dbReference>
<protein>
    <submittedName>
        <fullName evidence="1">Type III restriction endonuclease subunit R</fullName>
    </submittedName>
</protein>
<dbReference type="GO" id="GO:0004519">
    <property type="term" value="F:endonuclease activity"/>
    <property type="evidence" value="ECO:0007669"/>
    <property type="project" value="UniProtKB-KW"/>
</dbReference>
<sequence length="461" mass="53435">MNNNNHIYKFVSTDCGSGKTFQTIKQINNSNDKYILVQNTIKLLDKTFQAIPDSRLIISTGLTGNVQAEVVQFLLCPTHRVLLITDKTFFKLNPNLLLGWRIILDDVVCFHSYKNINESNIKIKDVLYSDVFCDFEDLGGSENYVTAKRVVNVGGDLVASIANAFEVVIDNDLFVMNGNYFTDSEKEQLNVLAWKNLEKYSECDLTFMAADFTNTLIYKAHQHFFEEVTLPNLRIRSVPIDERLKVYYFSKNHKFSDNWRKNNQDKIEKISQYLNCTLSGKQYFWTKNEKSKSAAILKLDADKFITCESRGLDKYDTINICVFLAGLFPSDTEAKQLELFFGITGDEVTQARHYQCLYQFVQRGVIRQYASSTQQVVYVFSEAEAKSLSSNIHYIDLSVDEKIQDTTILSDAEKKQFNRWYKKTEQDLNTFNAWVKLKLFNAEQIEYLLYEFERKKRKEGG</sequence>
<evidence type="ECO:0000313" key="2">
    <source>
        <dbReference type="Proteomes" id="UP000268669"/>
    </source>
</evidence>
<keyword evidence="1" id="KW-0378">Hydrolase</keyword>
<keyword evidence="1" id="KW-0255">Endonuclease</keyword>
<keyword evidence="1" id="KW-0540">Nuclease</keyword>
<evidence type="ECO:0000313" key="1">
    <source>
        <dbReference type="EMBL" id="AYW90457.1"/>
    </source>
</evidence>
<gene>
    <name evidence="1" type="ORF">EGX47_03310</name>
</gene>
<dbReference type="RefSeq" id="WP_050128111.1">
    <property type="nucleotide sequence ID" value="NZ_CIKF01000002.1"/>
</dbReference>
<dbReference type="EMBL" id="CP033713">
    <property type="protein sequence ID" value="AYW90457.1"/>
    <property type="molecule type" value="Genomic_DNA"/>
</dbReference>
<reference evidence="1" key="1">
    <citation type="submission" date="2018-11" db="EMBL/GenBank/DDBJ databases">
        <title>FDA dAtabase for Regulatory Grade micrObial Sequences (FDA-ARGOS): Supporting development and validation of Infectious Disease Dx tests.</title>
        <authorList>
            <person name="Bliska J."/>
            <person name="Cleland M.-M."/>
            <person name="Tallon L."/>
            <person name="Sadzewicz L."/>
            <person name="Zhao X."/>
            <person name="Vavikolanu K."/>
            <person name="Mehta A."/>
            <person name="Aluvathingal J."/>
            <person name="Nadendla S."/>
            <person name="Yan Y."/>
            <person name="Sichtig H."/>
        </authorList>
    </citation>
    <scope>NUCLEOTIDE SEQUENCE [LARGE SCALE GENOMIC DNA]</scope>
    <source>
        <strain evidence="1">FDAARGOS_581</strain>
    </source>
</reference>
<accession>A0ABN5R1W2</accession>
<proteinExistence type="predicted"/>
<organism evidence="1 2">
    <name type="scientific">Yersinia pseudotuberculosis</name>
    <dbReference type="NCBI Taxonomy" id="633"/>
    <lineage>
        <taxon>Bacteria</taxon>
        <taxon>Pseudomonadati</taxon>
        <taxon>Pseudomonadota</taxon>
        <taxon>Gammaproteobacteria</taxon>
        <taxon>Enterobacterales</taxon>
        <taxon>Yersiniaceae</taxon>
        <taxon>Yersinia</taxon>
    </lineage>
</organism>
<name>A0ABN5R1W2_YERPU</name>